<dbReference type="InterPro" id="IPR013468">
    <property type="entry name" value="CHP02647"/>
</dbReference>
<evidence type="ECO:0000313" key="2">
    <source>
        <dbReference type="Proteomes" id="UP000242258"/>
    </source>
</evidence>
<dbReference type="EMBL" id="MKEK01000001">
    <property type="protein sequence ID" value="OEY69614.1"/>
    <property type="molecule type" value="Genomic_DNA"/>
</dbReference>
<dbReference type="Pfam" id="PF18918">
    <property type="entry name" value="DUF5669"/>
    <property type="match status" value="1"/>
</dbReference>
<sequence>MSITPDLTAEVRILARYNLDSTMEGLKVHQNADAQTKQAIQRLFEKGLVNQPDGGYLTELGMSCAEHIQSALRILDHSKETA</sequence>
<gene>
    <name evidence="1" type="ORF">BI198_08610</name>
</gene>
<dbReference type="OrthoDB" id="5600572at2"/>
<accession>A0A1E7Q606</accession>
<protein>
    <submittedName>
        <fullName evidence="1">TIGR02647 family protein</fullName>
    </submittedName>
</protein>
<proteinExistence type="predicted"/>
<dbReference type="Proteomes" id="UP000242258">
    <property type="component" value="Unassembled WGS sequence"/>
</dbReference>
<dbReference type="STRING" id="1628148.BI198_08610"/>
<comment type="caution">
    <text evidence="1">The sequence shown here is derived from an EMBL/GenBank/DDBJ whole genome shotgun (WGS) entry which is preliminary data.</text>
</comment>
<dbReference type="RefSeq" id="WP_070049184.1">
    <property type="nucleotide sequence ID" value="NZ_CBCSDO010000004.1"/>
</dbReference>
<dbReference type="AlphaFoldDB" id="A0A1E7Q606"/>
<name>A0A1E7Q606_9GAMM</name>
<evidence type="ECO:0000313" key="1">
    <source>
        <dbReference type="EMBL" id="OEY69614.1"/>
    </source>
</evidence>
<reference evidence="2" key="1">
    <citation type="submission" date="2016-09" db="EMBL/GenBank/DDBJ databases">
        <authorList>
            <person name="Wan X."/>
            <person name="Hou S."/>
        </authorList>
    </citation>
    <scope>NUCLEOTIDE SEQUENCE [LARGE SCALE GENOMIC DNA]</scope>
    <source>
        <strain evidence="2">KH87</strain>
    </source>
</reference>
<keyword evidence="2" id="KW-1185">Reference proteome</keyword>
<organism evidence="1 2">
    <name type="scientific">Rheinheimera salexigens</name>
    <dbReference type="NCBI Taxonomy" id="1628148"/>
    <lineage>
        <taxon>Bacteria</taxon>
        <taxon>Pseudomonadati</taxon>
        <taxon>Pseudomonadota</taxon>
        <taxon>Gammaproteobacteria</taxon>
        <taxon>Chromatiales</taxon>
        <taxon>Chromatiaceae</taxon>
        <taxon>Rheinheimera</taxon>
    </lineage>
</organism>
<dbReference type="NCBIfam" id="TIGR02647">
    <property type="entry name" value="DNA"/>
    <property type="match status" value="1"/>
</dbReference>